<proteinExistence type="predicted"/>
<evidence type="ECO:0000313" key="2">
    <source>
        <dbReference type="EMBL" id="CAG5890720.1"/>
    </source>
</evidence>
<name>A0A8S4AR05_9TELE</name>
<feature type="compositionally biased region" description="Pro residues" evidence="1">
    <location>
        <begin position="56"/>
        <end position="67"/>
    </location>
</feature>
<comment type="caution">
    <text evidence="2">The sequence shown here is derived from an EMBL/GenBank/DDBJ whole genome shotgun (WGS) entry which is preliminary data.</text>
</comment>
<dbReference type="AlphaFoldDB" id="A0A8S4AR05"/>
<feature type="region of interest" description="Disordered" evidence="1">
    <location>
        <begin position="88"/>
        <end position="125"/>
    </location>
</feature>
<evidence type="ECO:0000256" key="1">
    <source>
        <dbReference type="SAM" id="MobiDB-lite"/>
    </source>
</evidence>
<evidence type="ECO:0000313" key="3">
    <source>
        <dbReference type="Proteomes" id="UP000677803"/>
    </source>
</evidence>
<gene>
    <name evidence="2" type="ORF">MMEN_LOCUS6288</name>
</gene>
<dbReference type="EMBL" id="CAJRST010005557">
    <property type="protein sequence ID" value="CAG5890720.1"/>
    <property type="molecule type" value="Genomic_DNA"/>
</dbReference>
<dbReference type="Proteomes" id="UP000677803">
    <property type="component" value="Unassembled WGS sequence"/>
</dbReference>
<feature type="region of interest" description="Disordered" evidence="1">
    <location>
        <begin position="1"/>
        <end position="73"/>
    </location>
</feature>
<reference evidence="2" key="1">
    <citation type="submission" date="2021-05" db="EMBL/GenBank/DDBJ databases">
        <authorList>
            <person name="Tigano A."/>
        </authorList>
    </citation>
    <scope>NUCLEOTIDE SEQUENCE</scope>
</reference>
<protein>
    <submittedName>
        <fullName evidence="2">(Atlantic silverside) hypothetical protein</fullName>
    </submittedName>
</protein>
<sequence length="125" mass="13755">MAPVPSAAMRPLPPSYPCHVPTRRPPAVPRGAGVGRMAPPPAPPARSPTTELSTRIPPPPPPPPLPPFSLRNGLLHSLDDFESKFQFHPVEDLPPPEEFKPFPRIYPSKENRVNPKPPGIRTHLR</sequence>
<keyword evidence="3" id="KW-1185">Reference proteome</keyword>
<accession>A0A8S4AR05</accession>
<organism evidence="2 3">
    <name type="scientific">Menidia menidia</name>
    <name type="common">Atlantic silverside</name>
    <dbReference type="NCBI Taxonomy" id="238744"/>
    <lineage>
        <taxon>Eukaryota</taxon>
        <taxon>Metazoa</taxon>
        <taxon>Chordata</taxon>
        <taxon>Craniata</taxon>
        <taxon>Vertebrata</taxon>
        <taxon>Euteleostomi</taxon>
        <taxon>Actinopterygii</taxon>
        <taxon>Neopterygii</taxon>
        <taxon>Teleostei</taxon>
        <taxon>Neoteleostei</taxon>
        <taxon>Acanthomorphata</taxon>
        <taxon>Ovalentaria</taxon>
        <taxon>Atherinomorphae</taxon>
        <taxon>Atheriniformes</taxon>
        <taxon>Atherinopsidae</taxon>
        <taxon>Menidiinae</taxon>
        <taxon>Menidia</taxon>
    </lineage>
</organism>
<feature type="compositionally biased region" description="Basic and acidic residues" evidence="1">
    <location>
        <begin position="88"/>
        <end position="113"/>
    </location>
</feature>
<dbReference type="OrthoDB" id="6157464at2759"/>